<dbReference type="EMBL" id="JBHUPC010000010">
    <property type="protein sequence ID" value="MFD2891037.1"/>
    <property type="molecule type" value="Genomic_DNA"/>
</dbReference>
<dbReference type="PANTHER" id="PTHR46401">
    <property type="entry name" value="GLYCOSYLTRANSFERASE WBBK-RELATED"/>
    <property type="match status" value="1"/>
</dbReference>
<accession>A0ABW5YIY3</accession>
<evidence type="ECO:0000256" key="1">
    <source>
        <dbReference type="ARBA" id="ARBA00022679"/>
    </source>
</evidence>
<dbReference type="RefSeq" id="WP_379810566.1">
    <property type="nucleotide sequence ID" value="NZ_JBHUPC010000010.1"/>
</dbReference>
<dbReference type="InterPro" id="IPR028098">
    <property type="entry name" value="Glyco_trans_4-like_N"/>
</dbReference>
<feature type="domain" description="Glycosyl transferase family 1" evidence="2">
    <location>
        <begin position="220"/>
        <end position="370"/>
    </location>
</feature>
<dbReference type="InterPro" id="IPR001296">
    <property type="entry name" value="Glyco_trans_1"/>
</dbReference>
<dbReference type="Pfam" id="PF00534">
    <property type="entry name" value="Glycos_transf_1"/>
    <property type="match status" value="1"/>
</dbReference>
<feature type="domain" description="Glycosyltransferase subfamily 4-like N-terminal" evidence="3">
    <location>
        <begin position="20"/>
        <end position="182"/>
    </location>
</feature>
<evidence type="ECO:0000259" key="3">
    <source>
        <dbReference type="Pfam" id="PF13579"/>
    </source>
</evidence>
<comment type="caution">
    <text evidence="4">The sequence shown here is derived from an EMBL/GenBank/DDBJ whole genome shotgun (WGS) entry which is preliminary data.</text>
</comment>
<evidence type="ECO:0000313" key="5">
    <source>
        <dbReference type="Proteomes" id="UP001597534"/>
    </source>
</evidence>
<organism evidence="4 5">
    <name type="scientific">Flavobacterium chuncheonense</name>
    <dbReference type="NCBI Taxonomy" id="2026653"/>
    <lineage>
        <taxon>Bacteria</taxon>
        <taxon>Pseudomonadati</taxon>
        <taxon>Bacteroidota</taxon>
        <taxon>Flavobacteriia</taxon>
        <taxon>Flavobacteriales</taxon>
        <taxon>Flavobacteriaceae</taxon>
        <taxon>Flavobacterium</taxon>
    </lineage>
</organism>
<reference evidence="5" key="1">
    <citation type="journal article" date="2019" name="Int. J. Syst. Evol. Microbiol.">
        <title>The Global Catalogue of Microorganisms (GCM) 10K type strain sequencing project: providing services to taxonomists for standard genome sequencing and annotation.</title>
        <authorList>
            <consortium name="The Broad Institute Genomics Platform"/>
            <consortium name="The Broad Institute Genome Sequencing Center for Infectious Disease"/>
            <person name="Wu L."/>
            <person name="Ma J."/>
        </authorList>
    </citation>
    <scope>NUCLEOTIDE SEQUENCE [LARGE SCALE GENOMIC DNA]</scope>
    <source>
        <strain evidence="5">KCTC 22671</strain>
    </source>
</reference>
<protein>
    <submittedName>
        <fullName evidence="4">Glycosyltransferase family 4 protein</fullName>
    </submittedName>
</protein>
<sequence>MKKILYLHQYFKFPNENGGTRSYDLSHSFIKKDYQVEVITTTADVKYKENKWTKVEKDGIIVHYLYLPYNNTMGVMQRIMVFLKFLYFATFKLLKLEGDIVLATSTPLTIGIPALLKKAHSKTPYIFEVRDVWPEAVIAIGVIKNKVLQKVLYALESKIYKHASTIVPLSTDMQHSIVRRYPQFENKTDVVIENIAEINRFQNNNNTINIEAIIGFNPSFSVLYAGTFGKVNGVNKFIELAERTLVLDPKLVFILIGSGAEKESIKELALRNKVLNKNVFILDSISKSELPAWYNAVSMGASFVVDIPELWANSANKFFDTLAASKPILINHEGWQADAIRSRNIGYVLPFNITEKTAKDFVEYTLNKELIEVQKKNSLYLAKEKFSLEKATESYLKILEKNIAYV</sequence>
<dbReference type="Pfam" id="PF13579">
    <property type="entry name" value="Glyco_trans_4_4"/>
    <property type="match status" value="1"/>
</dbReference>
<dbReference type="Gene3D" id="3.40.50.2000">
    <property type="entry name" value="Glycogen Phosphorylase B"/>
    <property type="match status" value="2"/>
</dbReference>
<evidence type="ECO:0000313" key="4">
    <source>
        <dbReference type="EMBL" id="MFD2891037.1"/>
    </source>
</evidence>
<gene>
    <name evidence="4" type="ORF">ACFS5J_03305</name>
</gene>
<keyword evidence="1" id="KW-0808">Transferase</keyword>
<dbReference type="CDD" id="cd03794">
    <property type="entry name" value="GT4_WbuB-like"/>
    <property type="match status" value="1"/>
</dbReference>
<keyword evidence="5" id="KW-1185">Reference proteome</keyword>
<evidence type="ECO:0000259" key="2">
    <source>
        <dbReference type="Pfam" id="PF00534"/>
    </source>
</evidence>
<dbReference type="Proteomes" id="UP001597534">
    <property type="component" value="Unassembled WGS sequence"/>
</dbReference>
<dbReference type="SUPFAM" id="SSF53756">
    <property type="entry name" value="UDP-Glycosyltransferase/glycogen phosphorylase"/>
    <property type="match status" value="1"/>
</dbReference>
<dbReference type="PANTHER" id="PTHR46401:SF2">
    <property type="entry name" value="GLYCOSYLTRANSFERASE WBBK-RELATED"/>
    <property type="match status" value="1"/>
</dbReference>
<name>A0ABW5YIY3_9FLAO</name>
<proteinExistence type="predicted"/>